<dbReference type="EMBL" id="CP019454">
    <property type="protein sequence ID" value="AUW94132.1"/>
    <property type="molecule type" value="Genomic_DNA"/>
</dbReference>
<feature type="domain" description="Transketolase-like pyrimidine-binding" evidence="4">
    <location>
        <begin position="8"/>
        <end position="183"/>
    </location>
</feature>
<sequence>MTTTIRKLTMARAISEAIAQEMARDPNVLVWGEDVGVYGGIFGATQGLYQKFGQDRVIDTPISESAFIGAAIGASAEGLRPIVELMFVDFFGVAMDQIYNHLAKNHYMSGGSVTLPVVLMTAIGGGYSDAAQHSQTLYSLFAHVPGLKIVVPSNAYDAKGLMTTAIRDNNPVMYFFHKGLLGLGWMPSDDWAEVHVPEEAYTIPFGQAANIGEGTDISIITIGAMVPKASKVREQLRQEGISVEVLDLRTLVPLDKQAIIQTAKKTHRVLIVDEDYRSFGMSGEVAAILAEDALDYLECPVRRLAIPDVPIPYSRPLEQFTIPSTTRIADTVRAMMD</sequence>
<dbReference type="Gene3D" id="3.40.50.970">
    <property type="match status" value="1"/>
</dbReference>
<proteinExistence type="predicted"/>
<dbReference type="Pfam" id="PF02779">
    <property type="entry name" value="Transket_pyr"/>
    <property type="match status" value="1"/>
</dbReference>
<dbReference type="InterPro" id="IPR009014">
    <property type="entry name" value="Transketo_C/PFOR_II"/>
</dbReference>
<dbReference type="NCBIfam" id="NF006667">
    <property type="entry name" value="PRK09212.1"/>
    <property type="match status" value="1"/>
</dbReference>
<comment type="cofactor">
    <cofactor evidence="1">
        <name>thiamine diphosphate</name>
        <dbReference type="ChEBI" id="CHEBI:58937"/>
    </cofactor>
</comment>
<dbReference type="InterPro" id="IPR005475">
    <property type="entry name" value="Transketolase-like_Pyr-bd"/>
</dbReference>
<accession>A0ABM6RS34</accession>
<evidence type="ECO:0000256" key="2">
    <source>
        <dbReference type="ARBA" id="ARBA00023002"/>
    </source>
</evidence>
<evidence type="ECO:0000313" key="6">
    <source>
        <dbReference type="Proteomes" id="UP000325292"/>
    </source>
</evidence>
<dbReference type="PANTHER" id="PTHR43257">
    <property type="entry name" value="PYRUVATE DEHYDROGENASE E1 COMPONENT BETA SUBUNIT"/>
    <property type="match status" value="1"/>
</dbReference>
<keyword evidence="6" id="KW-1185">Reference proteome</keyword>
<dbReference type="Proteomes" id="UP000325292">
    <property type="component" value="Chromosome"/>
</dbReference>
<evidence type="ECO:0000313" key="5">
    <source>
        <dbReference type="EMBL" id="AUW94132.1"/>
    </source>
</evidence>
<dbReference type="SUPFAM" id="SSF52922">
    <property type="entry name" value="TK C-terminal domain-like"/>
    <property type="match status" value="1"/>
</dbReference>
<dbReference type="Gene3D" id="3.40.50.920">
    <property type="match status" value="1"/>
</dbReference>
<reference evidence="5 6" key="1">
    <citation type="journal article" date="2019" name="Sci. Rep.">
        <title>Sulfobacillus thermotolerans: new insights into resistance and metabolic capacities of acidophilic chemolithotrophs.</title>
        <authorList>
            <person name="Panyushkina A.E."/>
            <person name="Babenko V.V."/>
            <person name="Nikitina A.S."/>
            <person name="Selezneva O.V."/>
            <person name="Tsaplina I.A."/>
            <person name="Letarova M.A."/>
            <person name="Kostryukova E.S."/>
            <person name="Letarov A.V."/>
        </authorList>
    </citation>
    <scope>NUCLEOTIDE SEQUENCE [LARGE SCALE GENOMIC DNA]</scope>
    <source>
        <strain evidence="5 6">Kr1</strain>
    </source>
</reference>
<dbReference type="InterPro" id="IPR029061">
    <property type="entry name" value="THDP-binding"/>
</dbReference>
<dbReference type="SMART" id="SM00861">
    <property type="entry name" value="Transket_pyr"/>
    <property type="match status" value="1"/>
</dbReference>
<evidence type="ECO:0000256" key="3">
    <source>
        <dbReference type="ARBA" id="ARBA00023052"/>
    </source>
</evidence>
<gene>
    <name evidence="5" type="ORF">BXT84_09335</name>
</gene>
<dbReference type="Pfam" id="PF02780">
    <property type="entry name" value="Transketolase_C"/>
    <property type="match status" value="1"/>
</dbReference>
<evidence type="ECO:0000256" key="1">
    <source>
        <dbReference type="ARBA" id="ARBA00001964"/>
    </source>
</evidence>
<dbReference type="SUPFAM" id="SSF52518">
    <property type="entry name" value="Thiamin diphosphate-binding fold (THDP-binding)"/>
    <property type="match status" value="1"/>
</dbReference>
<dbReference type="InterPro" id="IPR033248">
    <property type="entry name" value="Transketolase_C"/>
</dbReference>
<organism evidence="5 6">
    <name type="scientific">Sulfobacillus thermotolerans</name>
    <dbReference type="NCBI Taxonomy" id="338644"/>
    <lineage>
        <taxon>Bacteria</taxon>
        <taxon>Bacillati</taxon>
        <taxon>Bacillota</taxon>
        <taxon>Clostridia</taxon>
        <taxon>Eubacteriales</taxon>
        <taxon>Clostridiales Family XVII. Incertae Sedis</taxon>
        <taxon>Sulfobacillus</taxon>
    </lineage>
</organism>
<evidence type="ECO:0000259" key="4">
    <source>
        <dbReference type="SMART" id="SM00861"/>
    </source>
</evidence>
<keyword evidence="3" id="KW-0786">Thiamine pyrophosphate</keyword>
<protein>
    <submittedName>
        <fullName evidence="5">Alpha-ketoacid dehydrogenase subunit beta</fullName>
    </submittedName>
</protein>
<dbReference type="PANTHER" id="PTHR43257:SF2">
    <property type="entry name" value="PYRUVATE DEHYDROGENASE E1 COMPONENT SUBUNIT BETA"/>
    <property type="match status" value="1"/>
</dbReference>
<name>A0ABM6RS34_9FIRM</name>
<dbReference type="CDD" id="cd07036">
    <property type="entry name" value="TPP_PYR_E1-PDHc-beta_like"/>
    <property type="match status" value="1"/>
</dbReference>
<keyword evidence="2" id="KW-0560">Oxidoreductase</keyword>